<comment type="caution">
    <text evidence="1">The sequence shown here is derived from an EMBL/GenBank/DDBJ whole genome shotgun (WGS) entry which is preliminary data.</text>
</comment>
<dbReference type="EMBL" id="LWBP01000100">
    <property type="protein sequence ID" value="OQP63660.1"/>
    <property type="molecule type" value="Genomic_DNA"/>
</dbReference>
<organism evidence="1 2">
    <name type="scientific">Niastella populi</name>
    <dbReference type="NCBI Taxonomy" id="550983"/>
    <lineage>
        <taxon>Bacteria</taxon>
        <taxon>Pseudomonadati</taxon>
        <taxon>Bacteroidota</taxon>
        <taxon>Chitinophagia</taxon>
        <taxon>Chitinophagales</taxon>
        <taxon>Chitinophagaceae</taxon>
        <taxon>Niastella</taxon>
    </lineage>
</organism>
<dbReference type="InterPro" id="IPR022551">
    <property type="entry name" value="BrxC"/>
</dbReference>
<dbReference type="STRING" id="550983.A4R26_16960"/>
<dbReference type="Gene3D" id="3.40.30.10">
    <property type="entry name" value="Glutaredoxin"/>
    <property type="match status" value="1"/>
</dbReference>
<reference evidence="2" key="1">
    <citation type="submission" date="2016-04" db="EMBL/GenBank/DDBJ databases">
        <authorList>
            <person name="Chen L."/>
            <person name="Zhuang W."/>
            <person name="Wang G."/>
        </authorList>
    </citation>
    <scope>NUCLEOTIDE SEQUENCE [LARGE SCALE GENOMIC DNA]</scope>
    <source>
        <strain evidence="2">208</strain>
    </source>
</reference>
<dbReference type="RefSeq" id="WP_081163738.1">
    <property type="nucleotide sequence ID" value="NZ_LWBP01000100.1"/>
</dbReference>
<dbReference type="Proteomes" id="UP000192276">
    <property type="component" value="Unassembled WGS sequence"/>
</dbReference>
<name>A0A1V9FZA4_9BACT</name>
<evidence type="ECO:0008006" key="3">
    <source>
        <dbReference type="Google" id="ProtNLM"/>
    </source>
</evidence>
<dbReference type="AlphaFoldDB" id="A0A1V9FZA4"/>
<keyword evidence="2" id="KW-1185">Reference proteome</keyword>
<accession>A0A1V9FZA4</accession>
<protein>
    <recommendedName>
        <fullName evidence="3">Bacillithiol system redox-active protein YtxJ</fullName>
    </recommendedName>
</protein>
<dbReference type="NCBIfam" id="TIGR04019">
    <property type="entry name" value="B_thiol_YtxJ"/>
    <property type="match status" value="1"/>
</dbReference>
<sequence>MNSWKSVTEKEHFYTLLENSADKPQIIFKDSTSCGISAHAKYRLELGFDDHIAGKADFHYLDLLSFRPISNLVAQELKVTHQSPQIILLKDKKVVYTSSHAAIDPKVIARHLSKAGS</sequence>
<evidence type="ECO:0000313" key="2">
    <source>
        <dbReference type="Proteomes" id="UP000192276"/>
    </source>
</evidence>
<proteinExistence type="predicted"/>
<dbReference type="Pfam" id="PF11009">
    <property type="entry name" value="BrxC"/>
    <property type="match status" value="1"/>
</dbReference>
<evidence type="ECO:0000313" key="1">
    <source>
        <dbReference type="EMBL" id="OQP63660.1"/>
    </source>
</evidence>
<gene>
    <name evidence="1" type="ORF">A4R26_16960</name>
</gene>
<dbReference type="OrthoDB" id="677051at2"/>